<sequence>MTVSFCAEISYERDPRSNWQIFMQMSCSLGVAVTLVVVQSIGAGFSPAAAGPNAEAAKKCIRYSYLLYPYHRPGSVRMSGDRNNYFRDCMAKDGNVPEPPPPKEPGGAADNFEPSFLAGSRFLVLAMDD</sequence>
<organism evidence="2">
    <name type="scientific">Bradyrhizobium sp. LLZ17</name>
    <dbReference type="NCBI Taxonomy" id="3239388"/>
    <lineage>
        <taxon>Bacteria</taxon>
        <taxon>Pseudomonadati</taxon>
        <taxon>Pseudomonadota</taxon>
        <taxon>Alphaproteobacteria</taxon>
        <taxon>Hyphomicrobiales</taxon>
        <taxon>Nitrobacteraceae</taxon>
        <taxon>Bradyrhizobium</taxon>
    </lineage>
</organism>
<gene>
    <name evidence="2" type="ORF">AB8Z38_15710</name>
</gene>
<name>A0AB39XT24_9BRAD</name>
<protein>
    <recommendedName>
        <fullName evidence="3">Lectin-like protein BA14k</fullName>
    </recommendedName>
</protein>
<evidence type="ECO:0000256" key="1">
    <source>
        <dbReference type="SAM" id="MobiDB-lite"/>
    </source>
</evidence>
<evidence type="ECO:0000313" key="2">
    <source>
        <dbReference type="EMBL" id="XDV60644.1"/>
    </source>
</evidence>
<accession>A0AB39XT24</accession>
<dbReference type="AlphaFoldDB" id="A0AB39XT24"/>
<proteinExistence type="predicted"/>
<feature type="region of interest" description="Disordered" evidence="1">
    <location>
        <begin position="91"/>
        <end position="114"/>
    </location>
</feature>
<reference evidence="2" key="1">
    <citation type="submission" date="2024-08" db="EMBL/GenBank/DDBJ databases">
        <authorList>
            <person name="Chaddad Z."/>
            <person name="Lamrabet M."/>
            <person name="Bouhnik O."/>
            <person name="Alami S."/>
            <person name="Wipf D."/>
            <person name="Courty P.E."/>
            <person name="Missbah El Idrissi M."/>
        </authorList>
    </citation>
    <scope>NUCLEOTIDE SEQUENCE</scope>
    <source>
        <strain evidence="2">LLZ17</strain>
    </source>
</reference>
<evidence type="ECO:0008006" key="3">
    <source>
        <dbReference type="Google" id="ProtNLM"/>
    </source>
</evidence>
<dbReference type="RefSeq" id="WP_369725995.1">
    <property type="nucleotide sequence ID" value="NZ_CP165734.1"/>
</dbReference>
<dbReference type="EMBL" id="CP165734">
    <property type="protein sequence ID" value="XDV60644.1"/>
    <property type="molecule type" value="Genomic_DNA"/>
</dbReference>